<dbReference type="CDD" id="cd00475">
    <property type="entry name" value="Cis_IPPS"/>
    <property type="match status" value="1"/>
</dbReference>
<evidence type="ECO:0000313" key="4">
    <source>
        <dbReference type="EMBL" id="CAE6462464.1"/>
    </source>
</evidence>
<evidence type="ECO:0000256" key="1">
    <source>
        <dbReference type="ARBA" id="ARBA00022679"/>
    </source>
</evidence>
<dbReference type="FunFam" id="3.40.1180.10:FF:000005">
    <property type="entry name" value="Alkyl transferase"/>
    <property type="match status" value="1"/>
</dbReference>
<dbReference type="PROSITE" id="PS01066">
    <property type="entry name" value="UPP_SYNTHASE"/>
    <property type="match status" value="1"/>
</dbReference>
<evidence type="ECO:0000256" key="2">
    <source>
        <dbReference type="ARBA" id="ARBA00022842"/>
    </source>
</evidence>
<dbReference type="InterPro" id="IPR036424">
    <property type="entry name" value="UPP_synth-like_sf"/>
</dbReference>
<comment type="caution">
    <text evidence="4">The sequence shown here is derived from an EMBL/GenBank/DDBJ whole genome shotgun (WGS) entry which is preliminary data.</text>
</comment>
<dbReference type="Gene3D" id="2.60.120.260">
    <property type="entry name" value="Galactose-binding domain-like"/>
    <property type="match status" value="1"/>
</dbReference>
<dbReference type="SUPFAM" id="SSF64005">
    <property type="entry name" value="Undecaprenyl diphosphate synthase"/>
    <property type="match status" value="1"/>
</dbReference>
<dbReference type="Gene3D" id="3.40.1180.10">
    <property type="entry name" value="Decaprenyl diphosphate synthase-like"/>
    <property type="match status" value="1"/>
</dbReference>
<dbReference type="AlphaFoldDB" id="A0A8H3BS80"/>
<dbReference type="GO" id="GO:0016765">
    <property type="term" value="F:transferase activity, transferring alkyl or aryl (other than methyl) groups"/>
    <property type="evidence" value="ECO:0007669"/>
    <property type="project" value="InterPro"/>
</dbReference>
<organism evidence="4 5">
    <name type="scientific">Rhizoctonia solani</name>
    <dbReference type="NCBI Taxonomy" id="456999"/>
    <lineage>
        <taxon>Eukaryota</taxon>
        <taxon>Fungi</taxon>
        <taxon>Dikarya</taxon>
        <taxon>Basidiomycota</taxon>
        <taxon>Agaricomycotina</taxon>
        <taxon>Agaricomycetes</taxon>
        <taxon>Cantharellales</taxon>
        <taxon>Ceratobasidiaceae</taxon>
        <taxon>Rhizoctonia</taxon>
    </lineage>
</organism>
<keyword evidence="2" id="KW-0460">Magnesium</keyword>
<protein>
    <recommendedName>
        <fullName evidence="6">Alkyl transferase</fullName>
    </recommendedName>
</protein>
<dbReference type="Pfam" id="PF01344">
    <property type="entry name" value="Kelch_1"/>
    <property type="match status" value="1"/>
</dbReference>
<dbReference type="InterPro" id="IPR018520">
    <property type="entry name" value="UPP_synth-like_CS"/>
</dbReference>
<dbReference type="PANTHER" id="PTHR15526:SF5">
    <property type="entry name" value="MUSKELIN"/>
    <property type="match status" value="1"/>
</dbReference>
<dbReference type="HAMAP" id="MF_01139">
    <property type="entry name" value="ISPT"/>
    <property type="match status" value="1"/>
</dbReference>
<dbReference type="GO" id="GO:0005737">
    <property type="term" value="C:cytoplasm"/>
    <property type="evidence" value="ECO:0007669"/>
    <property type="project" value="TreeGrafter"/>
</dbReference>
<name>A0A8H3BS80_9AGAM</name>
<accession>A0A8H3BS80</accession>
<dbReference type="PANTHER" id="PTHR15526">
    <property type="entry name" value="MUSKELIN"/>
    <property type="match status" value="1"/>
</dbReference>
<keyword evidence="3" id="KW-0732">Signal</keyword>
<feature type="chain" id="PRO_5034346881" description="Alkyl transferase" evidence="3">
    <location>
        <begin position="22"/>
        <end position="876"/>
    </location>
</feature>
<evidence type="ECO:0000256" key="3">
    <source>
        <dbReference type="SAM" id="SignalP"/>
    </source>
</evidence>
<gene>
    <name evidence="4" type="ORF">RDB_LOCUS161786</name>
</gene>
<dbReference type="Gene3D" id="2.120.10.80">
    <property type="entry name" value="Kelch-type beta propeller"/>
    <property type="match status" value="2"/>
</dbReference>
<dbReference type="EMBL" id="CAJMWS010000772">
    <property type="protein sequence ID" value="CAE6462464.1"/>
    <property type="molecule type" value="Genomic_DNA"/>
</dbReference>
<sequence>MGIISFIVNWLTRLVIYILSAGPVPQHVAFVMDGNRRYARHKQVEVSEGHMDGFGALKRMLEICLRLGIKCVTVYAFSIENFKRPRGEVDTLMTLAKEKLDELCSHGDLLDKYQVRLNVLGKTELLAPDVLEVVHRVEAMTAKHNGAILNICMPYTSREEITSAVESIVRSHQSGEIELDDITPETLEARLYTKLRESPKLDILVRTSGVHRLSDFLLWQACADTQIHFSNVYWPDFALRDLVPVLLDYQRKQVYGGVGTKDSEMHELIRGKLRDDDIPQTFTLNYKTPSAGVPFPCRYLKICPISPHGTSYNMSIWHVGLFGIKDEGFVKRVHDGYIKHKETLALHLILKHLRRSNFLDAHTSLLAQTGLRTEHSKITQLHDALVINSDLATTEELVKSIAGEEGLFEYCARVSPPACVWKRITPGGDAGRIPVGRGGHQLCLDAERGVIYLFGGWDGSKNLSDFWSYTIFTNQWKLIHEDTAAVGGPSARSCHNMVYCHTNRTLYVLGQLKDQPRAGGGNPQPQRADADFFKCSLDATGESGAWTLLNPSGVEAAGGPHSISDHQMIIDEENSLIHDPARNDGPSPNPINIYSRTGHGMVLYPPTNEIFIVGGRRSNPRWVPDMYSFTHTTLATQRIPLDPSIVHSITASRICIDEKAGEIYILITQHNERDRSRADPATFMTYHIEKKLWVRSEPWLGPFQPSPSGDVWEGLELPRPRSAHQVVYDSVNRVFYMFGGNSGEDGIPRLNDLWSMRLVRPTVNELLRKALLAVRKFRFKLMCDTVPPFEALTYLQTQVSEVADNDDENEAADLRGLLSYLLSRTSDGDTRMNGDNTKLNEQSRKERRELFDFLMQFVDPAEREPETELRDIVENV</sequence>
<dbReference type="InterPro" id="IPR006652">
    <property type="entry name" value="Kelch_1"/>
</dbReference>
<evidence type="ECO:0000313" key="5">
    <source>
        <dbReference type="Proteomes" id="UP000663846"/>
    </source>
</evidence>
<evidence type="ECO:0008006" key="6">
    <source>
        <dbReference type="Google" id="ProtNLM"/>
    </source>
</evidence>
<keyword evidence="1" id="KW-0808">Transferase</keyword>
<dbReference type="InterPro" id="IPR015915">
    <property type="entry name" value="Kelch-typ_b-propeller"/>
</dbReference>
<dbReference type="InterPro" id="IPR001441">
    <property type="entry name" value="UPP_synth-like"/>
</dbReference>
<dbReference type="Pfam" id="PF01255">
    <property type="entry name" value="Prenyltransf"/>
    <property type="match status" value="1"/>
</dbReference>
<dbReference type="NCBIfam" id="TIGR00055">
    <property type="entry name" value="uppS"/>
    <property type="match status" value="1"/>
</dbReference>
<dbReference type="Proteomes" id="UP000663846">
    <property type="component" value="Unassembled WGS sequence"/>
</dbReference>
<feature type="signal peptide" evidence="3">
    <location>
        <begin position="1"/>
        <end position="21"/>
    </location>
</feature>
<proteinExistence type="inferred from homology"/>
<dbReference type="SUPFAM" id="SSF50965">
    <property type="entry name" value="Galactose oxidase, central domain"/>
    <property type="match status" value="1"/>
</dbReference>
<dbReference type="InterPro" id="IPR011043">
    <property type="entry name" value="Gal_Oxase/kelch_b-propeller"/>
</dbReference>
<dbReference type="InterPro" id="IPR052456">
    <property type="entry name" value="CTLH_complex_component"/>
</dbReference>
<reference evidence="4" key="1">
    <citation type="submission" date="2021-01" db="EMBL/GenBank/DDBJ databases">
        <authorList>
            <person name="Kaushik A."/>
        </authorList>
    </citation>
    <scope>NUCLEOTIDE SEQUENCE</scope>
    <source>
        <strain evidence="4">AG1-1C</strain>
    </source>
</reference>